<evidence type="ECO:0000256" key="1">
    <source>
        <dbReference type="SAM" id="MobiDB-lite"/>
    </source>
</evidence>
<proteinExistence type="predicted"/>
<gene>
    <name evidence="2" type="ORF">DUT91_16450</name>
</gene>
<dbReference type="EMBL" id="QOZG01000006">
    <property type="protein sequence ID" value="RCS23049.1"/>
    <property type="molecule type" value="Genomic_DNA"/>
</dbReference>
<keyword evidence="3" id="KW-1185">Reference proteome</keyword>
<feature type="region of interest" description="Disordered" evidence="1">
    <location>
        <begin position="251"/>
        <end position="271"/>
    </location>
</feature>
<comment type="caution">
    <text evidence="2">The sequence shown here is derived from an EMBL/GenBank/DDBJ whole genome shotgun (WGS) entry which is preliminary data.</text>
</comment>
<dbReference type="Proteomes" id="UP000253420">
    <property type="component" value="Unassembled WGS sequence"/>
</dbReference>
<dbReference type="OrthoDB" id="182382at2"/>
<evidence type="ECO:0000313" key="3">
    <source>
        <dbReference type="Proteomes" id="UP000253420"/>
    </source>
</evidence>
<organism evidence="2 3">
    <name type="scientific">Phyllobacterium salinisoli</name>
    <dbReference type="NCBI Taxonomy" id="1899321"/>
    <lineage>
        <taxon>Bacteria</taxon>
        <taxon>Pseudomonadati</taxon>
        <taxon>Pseudomonadota</taxon>
        <taxon>Alphaproteobacteria</taxon>
        <taxon>Hyphomicrobiales</taxon>
        <taxon>Phyllobacteriaceae</taxon>
        <taxon>Phyllobacterium</taxon>
    </lineage>
</organism>
<evidence type="ECO:0000313" key="2">
    <source>
        <dbReference type="EMBL" id="RCS23049.1"/>
    </source>
</evidence>
<accession>A0A368K0Z1</accession>
<dbReference type="RefSeq" id="WP_114441591.1">
    <property type="nucleotide sequence ID" value="NZ_QOZG01000006.1"/>
</dbReference>
<protein>
    <recommendedName>
        <fullName evidence="4">Nucleotidyl transferase AbiEii/AbiGii toxin family protein</fullName>
    </recommendedName>
</protein>
<feature type="compositionally biased region" description="Basic and acidic residues" evidence="1">
    <location>
        <begin position="261"/>
        <end position="271"/>
    </location>
</feature>
<dbReference type="AlphaFoldDB" id="A0A368K0Z1"/>
<evidence type="ECO:0008006" key="4">
    <source>
        <dbReference type="Google" id="ProtNLM"/>
    </source>
</evidence>
<sequence>MVLTQIQKEIMASIAGNRSDTSYIAGGLVLNMNWPRMSDDIDIFHDTDEEIGVSAGTDIAKLETDGFKVSIEVNVYGCVEASVMRGGERTLVQWMSETRTRFFPLVRDDEWGARLHPADLAVNKVIAASTRTKARDYVDLLMIENHMCPLGSVIMAAAGKPPYFSPLRITDEIRHKALSVTNEDYTTVRGLPSDWTATMIRDELIIALDRAENYLRNAPSELVGILAIDSAGVPLKVYDLNTTGIGYRKATSEPEVTPDLPEARNRWGDKV</sequence>
<reference evidence="2 3" key="1">
    <citation type="submission" date="2018-07" db="EMBL/GenBank/DDBJ databases">
        <title>The draft genome of Phyllobacterium salinisoli.</title>
        <authorList>
            <person name="Liu L."/>
            <person name="Li L."/>
            <person name="Zhang X."/>
            <person name="Liang L."/>
        </authorList>
    </citation>
    <scope>NUCLEOTIDE SEQUENCE [LARGE SCALE GENOMIC DNA]</scope>
    <source>
        <strain evidence="2 3">LLAN61</strain>
    </source>
</reference>
<name>A0A368K0Z1_9HYPH</name>